<feature type="domain" description="WYL" evidence="1">
    <location>
        <begin position="163"/>
        <end position="227"/>
    </location>
</feature>
<reference evidence="3 4" key="1">
    <citation type="submission" date="2014-11" db="EMBL/GenBank/DDBJ databases">
        <title>Pan-genome of Gallibacterium spp.</title>
        <authorList>
            <person name="Kudirkiene E."/>
            <person name="Bojesen A.M."/>
        </authorList>
    </citation>
    <scope>NUCLEOTIDE SEQUENCE [LARGE SCALE GENOMIC DNA]</scope>
    <source>
        <strain evidence="3 4">F 279</strain>
    </source>
</reference>
<dbReference type="Pfam" id="PF13280">
    <property type="entry name" value="WYL"/>
    <property type="match status" value="1"/>
</dbReference>
<reference evidence="2" key="2">
    <citation type="journal article" date="2021" name="PeerJ">
        <title>Extensive microbial diversity within the chicken gut microbiome revealed by metagenomics and culture.</title>
        <authorList>
            <person name="Gilroy R."/>
            <person name="Ravi A."/>
            <person name="Getino M."/>
            <person name="Pursley I."/>
            <person name="Horton D.L."/>
            <person name="Alikhan N.F."/>
            <person name="Baker D."/>
            <person name="Gharbi K."/>
            <person name="Hall N."/>
            <person name="Watson M."/>
            <person name="Adriaenssens E.M."/>
            <person name="Foster-Nyarko E."/>
            <person name="Jarju S."/>
            <person name="Secka A."/>
            <person name="Antonio M."/>
            <person name="Oren A."/>
            <person name="Chaudhuri R.R."/>
            <person name="La Ragione R."/>
            <person name="Hildebrand F."/>
            <person name="Pallen M.J."/>
        </authorList>
    </citation>
    <scope>NUCLEOTIDE SEQUENCE</scope>
    <source>
        <strain evidence="2">ChiHjej11B10-15683</strain>
    </source>
</reference>
<name>A0A1A7P1H4_9PAST</name>
<dbReference type="InterPro" id="IPR026881">
    <property type="entry name" value="WYL_dom"/>
</dbReference>
<evidence type="ECO:0000313" key="2">
    <source>
        <dbReference type="EMBL" id="HJF74418.1"/>
    </source>
</evidence>
<gene>
    <name evidence="2" type="ORF">K8W15_09600</name>
    <name evidence="3" type="ORF">QV03_02975</name>
</gene>
<evidence type="ECO:0000313" key="4">
    <source>
        <dbReference type="Proteomes" id="UP000092643"/>
    </source>
</evidence>
<protein>
    <submittedName>
        <fullName evidence="3">Transcriptional regulator</fullName>
    </submittedName>
    <submittedName>
        <fullName evidence="2">WYL domain-containing protein</fullName>
    </submittedName>
</protein>
<organism evidence="3 4">
    <name type="scientific">Gallibacterium anatis</name>
    <dbReference type="NCBI Taxonomy" id="750"/>
    <lineage>
        <taxon>Bacteria</taxon>
        <taxon>Pseudomonadati</taxon>
        <taxon>Pseudomonadota</taxon>
        <taxon>Gammaproteobacteria</taxon>
        <taxon>Pasteurellales</taxon>
        <taxon>Pasteurellaceae</taxon>
        <taxon>Gallibacterium</taxon>
    </lineage>
</organism>
<dbReference type="PANTHER" id="PTHR34580">
    <property type="match status" value="1"/>
</dbReference>
<dbReference type="PATRIC" id="fig|750.21.peg.966"/>
<dbReference type="RefSeq" id="WP_039143694.1">
    <property type="nucleotide sequence ID" value="NZ_AP035889.1"/>
</dbReference>
<comment type="caution">
    <text evidence="3">The sequence shown here is derived from an EMBL/GenBank/DDBJ whole genome shotgun (WGS) entry which is preliminary data.</text>
</comment>
<dbReference type="OrthoDB" id="8595817at2"/>
<accession>A0A1A7P1H4</accession>
<dbReference type="InterPro" id="IPR051534">
    <property type="entry name" value="CBASS_pafABC_assoc_protein"/>
</dbReference>
<evidence type="ECO:0000259" key="1">
    <source>
        <dbReference type="Pfam" id="PF13280"/>
    </source>
</evidence>
<reference evidence="2" key="3">
    <citation type="submission" date="2021-09" db="EMBL/GenBank/DDBJ databases">
        <authorList>
            <person name="Gilroy R."/>
        </authorList>
    </citation>
    <scope>NUCLEOTIDE SEQUENCE</scope>
    <source>
        <strain evidence="2">ChiHjej11B10-15683</strain>
    </source>
</reference>
<evidence type="ECO:0000313" key="3">
    <source>
        <dbReference type="EMBL" id="OBW99591.1"/>
    </source>
</evidence>
<dbReference type="PANTHER" id="PTHR34580:SF1">
    <property type="entry name" value="PROTEIN PAFC"/>
    <property type="match status" value="1"/>
</dbReference>
<dbReference type="EMBL" id="JTJO01000020">
    <property type="protein sequence ID" value="OBW99591.1"/>
    <property type="molecule type" value="Genomic_DNA"/>
</dbReference>
<dbReference type="Proteomes" id="UP000092643">
    <property type="component" value="Unassembled WGS sequence"/>
</dbReference>
<dbReference type="AlphaFoldDB" id="A0A1A7P1H4"/>
<dbReference type="EMBL" id="DYVQ01000079">
    <property type="protein sequence ID" value="HJF74418.1"/>
    <property type="molecule type" value="Genomic_DNA"/>
</dbReference>
<dbReference type="PROSITE" id="PS52050">
    <property type="entry name" value="WYL"/>
    <property type="match status" value="1"/>
</dbReference>
<sequence length="328" mass="38171">MATRSKDIDATLLQIEILRIIPRLPASIEAKTIHEKLKDLGFNRDLRSIQRTLQALCLHFDDLECNNDIKPYTYYWKERSAGFALPVLNEQQSLLLKLAEKQLKYLLPANIMSSMKPFFEQADRMVSGTYSNDKEKPTHQWLDKVCITPTSLPLIPAKIEDDIFSAVSQALYQNKLLKIEYQNSSGKRYFATIMPLAIAQQGASIYLICRFDGFSDTRMLAMHRICKADISTFSFERPKDFNLQVYQDEGYLGFTSYQNVRKIRLTFSIAKWAGFHLTETPLSNDQQILEESDQHYRFRATLPENDMLDWWLLKFGEDIWDIEREPLA</sequence>
<proteinExistence type="predicted"/>
<dbReference type="Proteomes" id="UP000749334">
    <property type="component" value="Unassembled WGS sequence"/>
</dbReference>